<evidence type="ECO:0000259" key="1">
    <source>
        <dbReference type="Pfam" id="PF02627"/>
    </source>
</evidence>
<dbReference type="PANTHER" id="PTHR35446">
    <property type="entry name" value="SI:CH211-175M2.5"/>
    <property type="match status" value="1"/>
</dbReference>
<reference evidence="3" key="1">
    <citation type="journal article" date="2019" name="Int. J. Syst. Evol. Microbiol.">
        <title>The Global Catalogue of Microorganisms (GCM) 10K type strain sequencing project: providing services to taxonomists for standard genome sequencing and annotation.</title>
        <authorList>
            <consortium name="The Broad Institute Genomics Platform"/>
            <consortium name="The Broad Institute Genome Sequencing Center for Infectious Disease"/>
            <person name="Wu L."/>
            <person name="Ma J."/>
        </authorList>
    </citation>
    <scope>NUCLEOTIDE SEQUENCE [LARGE SCALE GENOMIC DNA]</scope>
    <source>
        <strain evidence="3">KCTC 12848</strain>
    </source>
</reference>
<name>A0ABW5EGM2_9GAMM</name>
<dbReference type="EMBL" id="JBHUJD010000034">
    <property type="protein sequence ID" value="MFD2312289.1"/>
    <property type="molecule type" value="Genomic_DNA"/>
</dbReference>
<dbReference type="InterPro" id="IPR003779">
    <property type="entry name" value="CMD-like"/>
</dbReference>
<dbReference type="Gene3D" id="1.20.1290.10">
    <property type="entry name" value="AhpD-like"/>
    <property type="match status" value="1"/>
</dbReference>
<protein>
    <submittedName>
        <fullName evidence="2">Carboxymuconolactone decarboxylase family protein</fullName>
    </submittedName>
</protein>
<dbReference type="RefSeq" id="WP_265723300.1">
    <property type="nucleotide sequence ID" value="NZ_JAPIVK010000045.1"/>
</dbReference>
<dbReference type="Pfam" id="PF02627">
    <property type="entry name" value="CMD"/>
    <property type="match status" value="1"/>
</dbReference>
<dbReference type="PANTHER" id="PTHR35446:SF2">
    <property type="entry name" value="CARBOXYMUCONOLACTONE DECARBOXYLASE-LIKE DOMAIN-CONTAINING PROTEIN"/>
    <property type="match status" value="1"/>
</dbReference>
<dbReference type="Gene3D" id="1.20.5.810">
    <property type="entry name" value="AhpD-like"/>
    <property type="match status" value="1"/>
</dbReference>
<dbReference type="InterPro" id="IPR029032">
    <property type="entry name" value="AhpD-like"/>
</dbReference>
<organism evidence="2 3">
    <name type="scientific">Microbulbifer halophilus</name>
    <dbReference type="NCBI Taxonomy" id="453963"/>
    <lineage>
        <taxon>Bacteria</taxon>
        <taxon>Pseudomonadati</taxon>
        <taxon>Pseudomonadota</taxon>
        <taxon>Gammaproteobacteria</taxon>
        <taxon>Cellvibrionales</taxon>
        <taxon>Microbulbiferaceae</taxon>
        <taxon>Microbulbifer</taxon>
    </lineage>
</organism>
<comment type="caution">
    <text evidence="2">The sequence shown here is derived from an EMBL/GenBank/DDBJ whole genome shotgun (WGS) entry which is preliminary data.</text>
</comment>
<accession>A0ABW5EGM2</accession>
<feature type="domain" description="Carboxymuconolactone decarboxylase-like" evidence="1">
    <location>
        <begin position="40"/>
        <end position="122"/>
    </location>
</feature>
<gene>
    <name evidence="2" type="ORF">ACFSKX_17855</name>
</gene>
<evidence type="ECO:0000313" key="2">
    <source>
        <dbReference type="EMBL" id="MFD2312289.1"/>
    </source>
</evidence>
<dbReference type="SUPFAM" id="SSF69118">
    <property type="entry name" value="AhpD-like"/>
    <property type="match status" value="1"/>
</dbReference>
<keyword evidence="3" id="KW-1185">Reference proteome</keyword>
<sequence length="188" mass="21043">MTRISLVEHPEDEQVQATISRIESLIGAVPSLFRVYAHHPALMEANWNKVEALMMHGCLSAQLKESMALAICAANNCDYGIYHYSMTLESMGMPREEVMVVRTDPDNVHFSDGERALFNLARHGASAPHDHGERLIAKAQQLGAGDREIVETLGIMEMVLGFIHVVEMLGMEPHRDRDLPIGVRSRRE</sequence>
<evidence type="ECO:0000313" key="3">
    <source>
        <dbReference type="Proteomes" id="UP001597425"/>
    </source>
</evidence>
<proteinExistence type="predicted"/>
<dbReference type="Proteomes" id="UP001597425">
    <property type="component" value="Unassembled WGS sequence"/>
</dbReference>